<dbReference type="Pfam" id="PF02515">
    <property type="entry name" value="CoA_transf_3"/>
    <property type="match status" value="1"/>
</dbReference>
<dbReference type="InterPro" id="IPR050483">
    <property type="entry name" value="CoA-transferase_III_domain"/>
</dbReference>
<dbReference type="InterPro" id="IPR003673">
    <property type="entry name" value="CoA-Trfase_fam_III"/>
</dbReference>
<evidence type="ECO:0000256" key="1">
    <source>
        <dbReference type="ARBA" id="ARBA00022679"/>
    </source>
</evidence>
<dbReference type="GO" id="GO:0008410">
    <property type="term" value="F:CoA-transferase activity"/>
    <property type="evidence" value="ECO:0007669"/>
    <property type="project" value="TreeGrafter"/>
</dbReference>
<organism evidence="2 3">
    <name type="scientific">Acinetobacter lwoffii</name>
    <dbReference type="NCBI Taxonomy" id="28090"/>
    <lineage>
        <taxon>Bacteria</taxon>
        <taxon>Pseudomonadati</taxon>
        <taxon>Pseudomonadota</taxon>
        <taxon>Gammaproteobacteria</taxon>
        <taxon>Moraxellales</taxon>
        <taxon>Moraxellaceae</taxon>
        <taxon>Acinetobacter</taxon>
    </lineage>
</organism>
<reference evidence="2" key="1">
    <citation type="journal article" date="2021" name="PeerJ">
        <title>Extensive microbial diversity within the chicken gut microbiome revealed by metagenomics and culture.</title>
        <authorList>
            <person name="Gilroy R."/>
            <person name="Ravi A."/>
            <person name="Getino M."/>
            <person name="Pursley I."/>
            <person name="Horton D.L."/>
            <person name="Alikhan N.F."/>
            <person name="Baker D."/>
            <person name="Gharbi K."/>
            <person name="Hall N."/>
            <person name="Watson M."/>
            <person name="Adriaenssens E.M."/>
            <person name="Foster-Nyarko E."/>
            <person name="Jarju S."/>
            <person name="Secka A."/>
            <person name="Antonio M."/>
            <person name="Oren A."/>
            <person name="Chaudhuri R.R."/>
            <person name="La Ragione R."/>
            <person name="Hildebrand F."/>
            <person name="Pallen M.J."/>
        </authorList>
    </citation>
    <scope>NUCLEOTIDE SEQUENCE</scope>
    <source>
        <strain evidence="2">CHK135-1449</strain>
    </source>
</reference>
<dbReference type="Gene3D" id="3.40.50.10540">
    <property type="entry name" value="Crotonobetainyl-coa:carnitine coa-transferase, domain 1"/>
    <property type="match status" value="1"/>
</dbReference>
<accession>A0A9D2ZYG6</accession>
<dbReference type="Gene3D" id="3.30.1540.10">
    <property type="entry name" value="formyl-coa transferase, domain 3"/>
    <property type="match status" value="1"/>
</dbReference>
<dbReference type="InterPro" id="IPR023606">
    <property type="entry name" value="CoA-Trfase_III_dom_1_sf"/>
</dbReference>
<reference evidence="2" key="2">
    <citation type="submission" date="2021-09" db="EMBL/GenBank/DDBJ databases">
        <authorList>
            <person name="Gilroy R."/>
        </authorList>
    </citation>
    <scope>NUCLEOTIDE SEQUENCE</scope>
    <source>
        <strain evidence="2">CHK135-1449</strain>
    </source>
</reference>
<keyword evidence="1 2" id="KW-0808">Transferase</keyword>
<name>A0A9D2ZYG6_ACILW</name>
<dbReference type="PANTHER" id="PTHR48207:SF3">
    <property type="entry name" value="SUCCINATE--HYDROXYMETHYLGLUTARATE COA-TRANSFERASE"/>
    <property type="match status" value="1"/>
</dbReference>
<dbReference type="EMBL" id="DYWX01000021">
    <property type="protein sequence ID" value="HJF27020.1"/>
    <property type="molecule type" value="Genomic_DNA"/>
</dbReference>
<dbReference type="SUPFAM" id="SSF89796">
    <property type="entry name" value="CoA-transferase family III (CaiB/BaiF)"/>
    <property type="match status" value="1"/>
</dbReference>
<evidence type="ECO:0000313" key="2">
    <source>
        <dbReference type="EMBL" id="HJF27020.1"/>
    </source>
</evidence>
<proteinExistence type="predicted"/>
<dbReference type="InterPro" id="IPR044855">
    <property type="entry name" value="CoA-Trfase_III_dom3_sf"/>
</dbReference>
<dbReference type="AlphaFoldDB" id="A0A9D2ZYG6"/>
<protein>
    <submittedName>
        <fullName evidence="2">CoA transferase</fullName>
    </submittedName>
</protein>
<evidence type="ECO:0000313" key="3">
    <source>
        <dbReference type="Proteomes" id="UP000787156"/>
    </source>
</evidence>
<sequence>MGALQGIRVLDLSRVLAGPWCGQILADLGAEVIKIERPHVGDDTRMWGPPWMSDQEGNATRESGYFQCANRNKYSVAVDIASAEGQELIREIAKTADVVIENYKAGSLAKYGLDYASLSALNPKLVYCSITGFGQDGPRAEEPGYDFIIQGMSGLMSITGESDDRPGGGAQKVGVAVVDIQTGLYATIAIQAALWSCQQSGRGQYIDMSLLDVQVAALANQGMNYLSSGVSPVRMGNHHPNIVPYQTFKAKDKEFIIACGNDKQFKDLCMAIDLPELLQDSRFQRNQDRVKHRDELIALLSEYFLRKNAKDWVDAIHAVKVPVGVINSIEEALAEPQVQHRGMVVDVPHPLNDRFQVIASPIKLSETPVEYRHAPPQLGQHTGFILSRFKTPEQLAALQAKGIIDGSTHSLADETVA</sequence>
<dbReference type="PANTHER" id="PTHR48207">
    <property type="entry name" value="SUCCINATE--HYDROXYMETHYLGLUTARATE COA-TRANSFERASE"/>
    <property type="match status" value="1"/>
</dbReference>
<comment type="caution">
    <text evidence="2">The sequence shown here is derived from an EMBL/GenBank/DDBJ whole genome shotgun (WGS) entry which is preliminary data.</text>
</comment>
<gene>
    <name evidence="2" type="ORF">K8V79_01975</name>
</gene>
<dbReference type="Proteomes" id="UP000787156">
    <property type="component" value="Unassembled WGS sequence"/>
</dbReference>